<name>A0A6M7UQQ9_9HYPH</name>
<dbReference type="Proteomes" id="UP000503339">
    <property type="component" value="Chromosome"/>
</dbReference>
<organism evidence="2 3">
    <name type="scientific">Mesorhizobium erdmanii</name>
    <dbReference type="NCBI Taxonomy" id="1777866"/>
    <lineage>
        <taxon>Bacteria</taxon>
        <taxon>Pseudomonadati</taxon>
        <taxon>Pseudomonadota</taxon>
        <taxon>Alphaproteobacteria</taxon>
        <taxon>Hyphomicrobiales</taxon>
        <taxon>Phyllobacteriaceae</taxon>
        <taxon>Mesorhizobium</taxon>
    </lineage>
</organism>
<keyword evidence="3" id="KW-1185">Reference proteome</keyword>
<evidence type="ECO:0000313" key="2">
    <source>
        <dbReference type="EMBL" id="QKC78317.1"/>
    </source>
</evidence>
<evidence type="ECO:0000259" key="1">
    <source>
        <dbReference type="Pfam" id="PF09037"/>
    </source>
</evidence>
<dbReference type="AlphaFoldDB" id="A0A6M7UQQ9"/>
<protein>
    <recommendedName>
        <fullName evidence="1">Sulphotransferase Stf0 domain-containing protein</fullName>
    </recommendedName>
</protein>
<dbReference type="Gene3D" id="3.40.50.300">
    <property type="entry name" value="P-loop containing nucleotide triphosphate hydrolases"/>
    <property type="match status" value="1"/>
</dbReference>
<dbReference type="Pfam" id="PF09037">
    <property type="entry name" value="Sulphotransf"/>
    <property type="match status" value="1"/>
</dbReference>
<dbReference type="InterPro" id="IPR027417">
    <property type="entry name" value="P-loop_NTPase"/>
</dbReference>
<dbReference type="SUPFAM" id="SSF52540">
    <property type="entry name" value="P-loop containing nucleoside triphosphate hydrolases"/>
    <property type="match status" value="1"/>
</dbReference>
<sequence>MAVRTKISARSLLSAPLGIGRHLAEVTLELVGAGRRRGSPLTEMQVKESASADSWKFPIDSRDALQRAIGEIEQSYSIAFAPRCGSNYLCELLTLAGIGRPTEYFQYDLPHWKVPDIALAVSNVFQQNTVDGVFGAKVAHDHCAWFQSAIGKITGRNELLGDLLPNHKWLRLVRKDKVAQAMSLYRAQLTQEWLKWQDDSKSNGDIPYDFLAIVACYHTVVTAELAWDVYFSEYGIEPLVVTYEDLAERPHQTVAAIAAYLTLENWRSVEGVDANLRVQRDENTAPLIAQFRQALIDVGRLPD</sequence>
<dbReference type="KEGG" id="merd:EB233_24795"/>
<dbReference type="InterPro" id="IPR024628">
    <property type="entry name" value="Sulfotransferase_Stf0_dom"/>
</dbReference>
<gene>
    <name evidence="2" type="ORF">EB233_24795</name>
</gene>
<accession>A0A6M7UQQ9</accession>
<dbReference type="EMBL" id="CP033361">
    <property type="protein sequence ID" value="QKC78317.1"/>
    <property type="molecule type" value="Genomic_DNA"/>
</dbReference>
<proteinExistence type="predicted"/>
<evidence type="ECO:0000313" key="3">
    <source>
        <dbReference type="Proteomes" id="UP000503339"/>
    </source>
</evidence>
<reference evidence="2 3" key="1">
    <citation type="submission" date="2018-10" db="EMBL/GenBank/DDBJ databases">
        <authorList>
            <person name="Perry B.J."/>
            <person name="Sullivan J.T."/>
            <person name="Murphy R.J.T."/>
            <person name="Ramsay J.P."/>
            <person name="Ronson C.W."/>
        </authorList>
    </citation>
    <scope>NUCLEOTIDE SEQUENCE [LARGE SCALE GENOMIC DNA]</scope>
    <source>
        <strain evidence="2 3">NZP2014</strain>
    </source>
</reference>
<feature type="domain" description="Sulphotransferase Stf0" evidence="1">
    <location>
        <begin position="75"/>
        <end position="293"/>
    </location>
</feature>